<name>A0A2R4XMP9_9BURK</name>
<evidence type="ECO:0000256" key="6">
    <source>
        <dbReference type="ARBA" id="ARBA00023239"/>
    </source>
</evidence>
<dbReference type="PANTHER" id="PTHR42844:SF1">
    <property type="entry name" value="DIHYDRONEOPTERIN ALDOLASE 1-RELATED"/>
    <property type="match status" value="1"/>
</dbReference>
<evidence type="ECO:0000313" key="9">
    <source>
        <dbReference type="EMBL" id="AWB35044.1"/>
    </source>
</evidence>
<dbReference type="GO" id="GO:0005737">
    <property type="term" value="C:cytoplasm"/>
    <property type="evidence" value="ECO:0007669"/>
    <property type="project" value="TreeGrafter"/>
</dbReference>
<dbReference type="Pfam" id="PF02152">
    <property type="entry name" value="FolB"/>
    <property type="match status" value="1"/>
</dbReference>
<dbReference type="OrthoDB" id="8521219at2"/>
<dbReference type="GO" id="GO:0046656">
    <property type="term" value="P:folic acid biosynthetic process"/>
    <property type="evidence" value="ECO:0007669"/>
    <property type="project" value="UniProtKB-KW"/>
</dbReference>
<dbReference type="InterPro" id="IPR043133">
    <property type="entry name" value="GTP-CH-I_C/QueF"/>
</dbReference>
<proteinExistence type="inferred from homology"/>
<accession>A0A2R4XMP9</accession>
<reference evidence="9 10" key="1">
    <citation type="submission" date="2018-04" db="EMBL/GenBank/DDBJ databases">
        <title>Bordetella sp. HZ20 isolated from seawater.</title>
        <authorList>
            <person name="Sun C."/>
        </authorList>
    </citation>
    <scope>NUCLEOTIDE SEQUENCE [LARGE SCALE GENOMIC DNA]</scope>
    <source>
        <strain evidence="9 10">HZ20</strain>
    </source>
</reference>
<dbReference type="Gene3D" id="3.30.1130.10">
    <property type="match status" value="1"/>
</dbReference>
<dbReference type="InterPro" id="IPR006157">
    <property type="entry name" value="FolB_dom"/>
</dbReference>
<evidence type="ECO:0000256" key="7">
    <source>
        <dbReference type="ARBA" id="ARBA00032903"/>
    </source>
</evidence>
<dbReference type="SMART" id="SM00905">
    <property type="entry name" value="FolB"/>
    <property type="match status" value="1"/>
</dbReference>
<organism evidence="9 10">
    <name type="scientific">Orrella marina</name>
    <dbReference type="NCBI Taxonomy" id="2163011"/>
    <lineage>
        <taxon>Bacteria</taxon>
        <taxon>Pseudomonadati</taxon>
        <taxon>Pseudomonadota</taxon>
        <taxon>Betaproteobacteria</taxon>
        <taxon>Burkholderiales</taxon>
        <taxon>Alcaligenaceae</taxon>
        <taxon>Orrella</taxon>
    </lineage>
</organism>
<evidence type="ECO:0000256" key="3">
    <source>
        <dbReference type="ARBA" id="ARBA00005708"/>
    </source>
</evidence>
<keyword evidence="6" id="KW-0456">Lyase</keyword>
<evidence type="ECO:0000256" key="5">
    <source>
        <dbReference type="ARBA" id="ARBA00022909"/>
    </source>
</evidence>
<dbReference type="EMBL" id="CP028901">
    <property type="protein sequence ID" value="AWB35044.1"/>
    <property type="molecule type" value="Genomic_DNA"/>
</dbReference>
<dbReference type="InterPro" id="IPR006156">
    <property type="entry name" value="Dihydroneopterin_aldolase"/>
</dbReference>
<dbReference type="RefSeq" id="WP_108622454.1">
    <property type="nucleotide sequence ID" value="NZ_CP028901.1"/>
</dbReference>
<dbReference type="SUPFAM" id="SSF55620">
    <property type="entry name" value="Tetrahydrobiopterin biosynthesis enzymes-like"/>
    <property type="match status" value="1"/>
</dbReference>
<dbReference type="AlphaFoldDB" id="A0A2R4XMP9"/>
<gene>
    <name evidence="9" type="ORF">DBV39_16375</name>
</gene>
<comment type="similarity">
    <text evidence="3">Belongs to the DHNA family.</text>
</comment>
<evidence type="ECO:0000313" key="10">
    <source>
        <dbReference type="Proteomes" id="UP000244571"/>
    </source>
</evidence>
<comment type="catalytic activity">
    <reaction evidence="1">
        <text>7,8-dihydroneopterin = 6-hydroxymethyl-7,8-dihydropterin + glycolaldehyde</text>
        <dbReference type="Rhea" id="RHEA:10540"/>
        <dbReference type="ChEBI" id="CHEBI:17001"/>
        <dbReference type="ChEBI" id="CHEBI:17071"/>
        <dbReference type="ChEBI" id="CHEBI:44841"/>
        <dbReference type="EC" id="4.1.2.25"/>
    </reaction>
</comment>
<dbReference type="Proteomes" id="UP000244571">
    <property type="component" value="Chromosome"/>
</dbReference>
<keyword evidence="5" id="KW-0289">Folate biosynthesis</keyword>
<evidence type="ECO:0000256" key="1">
    <source>
        <dbReference type="ARBA" id="ARBA00001353"/>
    </source>
</evidence>
<evidence type="ECO:0000256" key="2">
    <source>
        <dbReference type="ARBA" id="ARBA00005013"/>
    </source>
</evidence>
<evidence type="ECO:0000256" key="4">
    <source>
        <dbReference type="ARBA" id="ARBA00013043"/>
    </source>
</evidence>
<protein>
    <recommendedName>
        <fullName evidence="4">dihydroneopterin aldolase</fullName>
        <ecNumber evidence="4">4.1.2.25</ecNumber>
    </recommendedName>
    <alternativeName>
        <fullName evidence="7">7,8-dihydroneopterin aldolase</fullName>
    </alternativeName>
</protein>
<sequence length="122" mass="13664">MPTRKIVFSRIALDASIGILDHERKSTQPIHVDAEIDVDIAQQVNDHDIGSVLDYRELHDIIVRECTRGHVNLLETLTDKVAHALLVRFDDIRCVTVRITKPSAFADSAGVAIEVTLNRHDC</sequence>
<dbReference type="PANTHER" id="PTHR42844">
    <property type="entry name" value="DIHYDRONEOPTERIN ALDOLASE 1-RELATED"/>
    <property type="match status" value="1"/>
</dbReference>
<dbReference type="KEGG" id="boz:DBV39_16375"/>
<dbReference type="GO" id="GO:0004150">
    <property type="term" value="F:dihydroneopterin aldolase activity"/>
    <property type="evidence" value="ECO:0007669"/>
    <property type="project" value="UniProtKB-EC"/>
</dbReference>
<keyword evidence="10" id="KW-1185">Reference proteome</keyword>
<evidence type="ECO:0000259" key="8">
    <source>
        <dbReference type="SMART" id="SM00905"/>
    </source>
</evidence>
<dbReference type="EC" id="4.1.2.25" evidence="4"/>
<feature type="domain" description="Dihydroneopterin aldolase/epimerase" evidence="8">
    <location>
        <begin position="6"/>
        <end position="117"/>
    </location>
</feature>
<comment type="pathway">
    <text evidence="2">Cofactor biosynthesis; tetrahydrofolate biosynthesis; 2-amino-4-hydroxy-6-hydroxymethyl-7,8-dihydropteridine diphosphate from 7,8-dihydroneopterin triphosphate: step 3/4.</text>
</comment>
<dbReference type="NCBIfam" id="TIGR00526">
    <property type="entry name" value="folB_dom"/>
    <property type="match status" value="1"/>
</dbReference>